<proteinExistence type="predicted"/>
<dbReference type="RefSeq" id="WP_180306593.1">
    <property type="nucleotide sequence ID" value="NZ_CP058952.1"/>
</dbReference>
<evidence type="ECO:0000313" key="2">
    <source>
        <dbReference type="Proteomes" id="UP000510822"/>
    </source>
</evidence>
<keyword evidence="2" id="KW-1185">Reference proteome</keyword>
<name>A0A7D5VB33_9NEIS</name>
<dbReference type="AlphaFoldDB" id="A0A7D5VB33"/>
<sequence length="242" mass="26658">MQIRTTVIALILSVAPISGLAGELYRLRVDIDGDGKQEAIQVATFPAREEWRSRVVVKIGSEKYSTEFFSAESDLPDIRVVSIDRQRPQRQLLLGTPEAGTCIYHLLAYAGHKLLPVLNFDSGPDCKAPQPLGNGRVSVSTWQGFWAKENRYRLNNEGTALVKEQAVTYDVGAAGVVGKTFSLQDAECPAKWIQPGAFVRVKLYDSVGERYRVEDTDGSCGWIPAADMNSIDSLIKELPWAG</sequence>
<dbReference type="KEGG" id="cfon:HZU75_13810"/>
<gene>
    <name evidence="1" type="ORF">HZU75_13810</name>
</gene>
<accession>A0A7D5VB33</accession>
<evidence type="ECO:0000313" key="1">
    <source>
        <dbReference type="EMBL" id="QLI82515.1"/>
    </source>
</evidence>
<dbReference type="Proteomes" id="UP000510822">
    <property type="component" value="Chromosome"/>
</dbReference>
<organism evidence="1 2">
    <name type="scientific">Chitinibacter fontanus</name>
    <dbReference type="NCBI Taxonomy" id="1737446"/>
    <lineage>
        <taxon>Bacteria</taxon>
        <taxon>Pseudomonadati</taxon>
        <taxon>Pseudomonadota</taxon>
        <taxon>Betaproteobacteria</taxon>
        <taxon>Neisseriales</taxon>
        <taxon>Chitinibacteraceae</taxon>
        <taxon>Chitinibacter</taxon>
    </lineage>
</organism>
<protein>
    <submittedName>
        <fullName evidence="1">Uncharacterized protein</fullName>
    </submittedName>
</protein>
<reference evidence="1 2" key="1">
    <citation type="journal article" date="2016" name="Int. J. Syst. Evol. Microbiol.">
        <title>Chitinibacter fontanus sp. nov., isolated from a spring.</title>
        <authorList>
            <person name="Sheu S.Y."/>
            <person name="Li Y.S."/>
            <person name="Young C.C."/>
            <person name="Chen W.M."/>
        </authorList>
    </citation>
    <scope>NUCLEOTIDE SEQUENCE [LARGE SCALE GENOMIC DNA]</scope>
    <source>
        <strain evidence="1 2">STM-7</strain>
    </source>
</reference>
<dbReference type="EMBL" id="CP058952">
    <property type="protein sequence ID" value="QLI82515.1"/>
    <property type="molecule type" value="Genomic_DNA"/>
</dbReference>